<evidence type="ECO:0000313" key="8">
    <source>
        <dbReference type="Proteomes" id="UP000765509"/>
    </source>
</evidence>
<accession>A0A9Q3C3L8</accession>
<dbReference type="GO" id="GO:0046983">
    <property type="term" value="F:protein dimerization activity"/>
    <property type="evidence" value="ECO:0007669"/>
    <property type="project" value="InterPro"/>
</dbReference>
<feature type="domain" description="HAT C-terminal dimerisation" evidence="6">
    <location>
        <begin position="274"/>
        <end position="353"/>
    </location>
</feature>
<dbReference type="OrthoDB" id="3252425at2759"/>
<keyword evidence="5" id="KW-0539">Nucleus</keyword>
<reference evidence="7" key="1">
    <citation type="submission" date="2021-03" db="EMBL/GenBank/DDBJ databases">
        <title>Draft genome sequence of rust myrtle Austropuccinia psidii MF-1, a brazilian biotype.</title>
        <authorList>
            <person name="Quecine M.C."/>
            <person name="Pachon D.M.R."/>
            <person name="Bonatelli M.L."/>
            <person name="Correr F.H."/>
            <person name="Franceschini L.M."/>
            <person name="Leite T.F."/>
            <person name="Margarido G.R.A."/>
            <person name="Almeida C.A."/>
            <person name="Ferrarezi J.A."/>
            <person name="Labate C.A."/>
        </authorList>
    </citation>
    <scope>NUCLEOTIDE SEQUENCE</scope>
    <source>
        <strain evidence="7">MF-1</strain>
    </source>
</reference>
<dbReference type="InterPro" id="IPR052035">
    <property type="entry name" value="ZnF_BED_domain_contain"/>
</dbReference>
<gene>
    <name evidence="7" type="ORF">O181_015648</name>
</gene>
<dbReference type="GO" id="GO:0008270">
    <property type="term" value="F:zinc ion binding"/>
    <property type="evidence" value="ECO:0007669"/>
    <property type="project" value="UniProtKB-KW"/>
</dbReference>
<keyword evidence="4" id="KW-0862">Zinc</keyword>
<evidence type="ECO:0000259" key="6">
    <source>
        <dbReference type="Pfam" id="PF05699"/>
    </source>
</evidence>
<dbReference type="InterPro" id="IPR008906">
    <property type="entry name" value="HATC_C_dom"/>
</dbReference>
<evidence type="ECO:0000256" key="3">
    <source>
        <dbReference type="ARBA" id="ARBA00022771"/>
    </source>
</evidence>
<name>A0A9Q3C3L8_9BASI</name>
<dbReference type="SUPFAM" id="SSF53098">
    <property type="entry name" value="Ribonuclease H-like"/>
    <property type="match status" value="1"/>
</dbReference>
<comment type="caution">
    <text evidence="7">The sequence shown here is derived from an EMBL/GenBank/DDBJ whole genome shotgun (WGS) entry which is preliminary data.</text>
</comment>
<keyword evidence="8" id="KW-1185">Reference proteome</keyword>
<comment type="subcellular location">
    <subcellularLocation>
        <location evidence="1">Nucleus</location>
    </subcellularLocation>
</comment>
<evidence type="ECO:0000256" key="1">
    <source>
        <dbReference type="ARBA" id="ARBA00004123"/>
    </source>
</evidence>
<dbReference type="PANTHER" id="PTHR46481">
    <property type="entry name" value="ZINC FINGER BED DOMAIN-CONTAINING PROTEIN 4"/>
    <property type="match status" value="1"/>
</dbReference>
<organism evidence="7 8">
    <name type="scientific">Austropuccinia psidii MF-1</name>
    <dbReference type="NCBI Taxonomy" id="1389203"/>
    <lineage>
        <taxon>Eukaryota</taxon>
        <taxon>Fungi</taxon>
        <taxon>Dikarya</taxon>
        <taxon>Basidiomycota</taxon>
        <taxon>Pucciniomycotina</taxon>
        <taxon>Pucciniomycetes</taxon>
        <taxon>Pucciniales</taxon>
        <taxon>Sphaerophragmiaceae</taxon>
        <taxon>Austropuccinia</taxon>
    </lineage>
</organism>
<dbReference type="GO" id="GO:0005634">
    <property type="term" value="C:nucleus"/>
    <property type="evidence" value="ECO:0007669"/>
    <property type="project" value="UniProtKB-SubCell"/>
</dbReference>
<evidence type="ECO:0000313" key="7">
    <source>
        <dbReference type="EMBL" id="MBW0475933.1"/>
    </source>
</evidence>
<protein>
    <recommendedName>
        <fullName evidence="6">HAT C-terminal dimerisation domain-containing protein</fullName>
    </recommendedName>
</protein>
<sequence>MAHIIHLEECDGLKALAHANGPTQTKAQEPQGQMDISNLIDKPDSLYSKYDSIVSQISLLGSDLCQSPQGQEKFIAMVNFVYNEGKNKRASILLTHVATRWNSTYKMLVWALQLKDAYTQFCFLESLKAYQMTPLEWHKVKIMINLLHPLYKATLIICQSQYPTINHTLPMYILLIKQIQQASQKYDIAPMTEKLSKYLQISPQGTPVICAIMLLSDIFEENARHHFDANNLPNEPNNQPNKVLEVNTNVTNVQGLYNKMYPIPGQEVTTLENELQQFLAEPLEPKDTNILKFWKSRHAIFPTLYAMAHKYLAIPASSAPSERIFSSSCKILTYQRSMLSSMHVEKLACVKDWAHKFGPIYST</sequence>
<dbReference type="PANTHER" id="PTHR46481:SF10">
    <property type="entry name" value="ZINC FINGER BED DOMAIN-CONTAINING PROTEIN 39"/>
    <property type="match status" value="1"/>
</dbReference>
<dbReference type="Proteomes" id="UP000765509">
    <property type="component" value="Unassembled WGS sequence"/>
</dbReference>
<keyword evidence="2" id="KW-0479">Metal-binding</keyword>
<dbReference type="Pfam" id="PF05699">
    <property type="entry name" value="Dimer_Tnp_hAT"/>
    <property type="match status" value="1"/>
</dbReference>
<evidence type="ECO:0000256" key="2">
    <source>
        <dbReference type="ARBA" id="ARBA00022723"/>
    </source>
</evidence>
<dbReference type="AlphaFoldDB" id="A0A9Q3C3L8"/>
<keyword evidence="3" id="KW-0863">Zinc-finger</keyword>
<proteinExistence type="predicted"/>
<dbReference type="EMBL" id="AVOT02004281">
    <property type="protein sequence ID" value="MBW0475933.1"/>
    <property type="molecule type" value="Genomic_DNA"/>
</dbReference>
<dbReference type="InterPro" id="IPR012337">
    <property type="entry name" value="RNaseH-like_sf"/>
</dbReference>
<evidence type="ECO:0000256" key="4">
    <source>
        <dbReference type="ARBA" id="ARBA00022833"/>
    </source>
</evidence>
<evidence type="ECO:0000256" key="5">
    <source>
        <dbReference type="ARBA" id="ARBA00023242"/>
    </source>
</evidence>